<proteinExistence type="inferred from homology"/>
<dbReference type="GO" id="GO:0016075">
    <property type="term" value="P:rRNA catabolic process"/>
    <property type="evidence" value="ECO:0007669"/>
    <property type="project" value="TreeGrafter"/>
</dbReference>
<evidence type="ECO:0000313" key="3">
    <source>
        <dbReference type="EMBL" id="PSB28560.1"/>
    </source>
</evidence>
<gene>
    <name evidence="3" type="ORF">C7B82_13065</name>
</gene>
<reference evidence="4" key="1">
    <citation type="submission" date="2018-02" db="EMBL/GenBank/DDBJ databases">
        <authorList>
            <person name="Moore K."/>
            <person name="Momper L."/>
        </authorList>
    </citation>
    <scope>NUCLEOTIDE SEQUENCE [LARGE SCALE GENOMIC DNA]</scope>
    <source>
        <strain evidence="4">ULC18</strain>
    </source>
</reference>
<accession>A0A2T1E749</accession>
<dbReference type="Proteomes" id="UP000239576">
    <property type="component" value="Unassembled WGS sequence"/>
</dbReference>
<dbReference type="SUPFAM" id="SSF50118">
    <property type="entry name" value="Cell growth inhibitor/plasmid maintenance toxic component"/>
    <property type="match status" value="1"/>
</dbReference>
<dbReference type="OrthoDB" id="129822at2"/>
<keyword evidence="4" id="KW-1185">Reference proteome</keyword>
<dbReference type="EMBL" id="PVWK01000078">
    <property type="protein sequence ID" value="PSB28560.1"/>
    <property type="molecule type" value="Genomic_DNA"/>
</dbReference>
<organism evidence="3 4">
    <name type="scientific">Stenomitos frigidus ULC18</name>
    <dbReference type="NCBI Taxonomy" id="2107698"/>
    <lineage>
        <taxon>Bacteria</taxon>
        <taxon>Bacillati</taxon>
        <taxon>Cyanobacteriota</taxon>
        <taxon>Cyanophyceae</taxon>
        <taxon>Leptolyngbyales</taxon>
        <taxon>Leptolyngbyaceae</taxon>
        <taxon>Stenomitos</taxon>
    </lineage>
</organism>
<comment type="caution">
    <text evidence="3">The sequence shown here is derived from an EMBL/GenBank/DDBJ whole genome shotgun (WGS) entry which is preliminary data.</text>
</comment>
<dbReference type="Pfam" id="PF02452">
    <property type="entry name" value="PemK_toxin"/>
    <property type="match status" value="1"/>
</dbReference>
<keyword evidence="2" id="KW-1277">Toxin-antitoxin system</keyword>
<protein>
    <submittedName>
        <fullName evidence="3">Transcriptional regulator</fullName>
    </submittedName>
</protein>
<reference evidence="3 4" key="2">
    <citation type="submission" date="2018-03" db="EMBL/GenBank/DDBJ databases">
        <title>The ancient ancestry and fast evolution of plastids.</title>
        <authorList>
            <person name="Moore K.R."/>
            <person name="Magnabosco C."/>
            <person name="Momper L."/>
            <person name="Gold D.A."/>
            <person name="Bosak T."/>
            <person name="Fournier G.P."/>
        </authorList>
    </citation>
    <scope>NUCLEOTIDE SEQUENCE [LARGE SCALE GENOMIC DNA]</scope>
    <source>
        <strain evidence="3 4">ULC18</strain>
    </source>
</reference>
<name>A0A2T1E749_9CYAN</name>
<dbReference type="AlphaFoldDB" id="A0A2T1E749"/>
<sequence>MITTMQPEQTLKRGDVVLVLFPNSNLTTAKTRPAVIVQADNLRTGLPQVIVAMITSRMFRAGHPSRVTILLDSLEGKQSGLLTDSVVMTDNLATITLSAVSRVIGSLLVPELNTALKHTLSLD</sequence>
<dbReference type="GO" id="GO:0004521">
    <property type="term" value="F:RNA endonuclease activity"/>
    <property type="evidence" value="ECO:0007669"/>
    <property type="project" value="TreeGrafter"/>
</dbReference>
<dbReference type="PANTHER" id="PTHR33988">
    <property type="entry name" value="ENDORIBONUCLEASE MAZF-RELATED"/>
    <property type="match status" value="1"/>
</dbReference>
<dbReference type="Gene3D" id="2.30.30.110">
    <property type="match status" value="1"/>
</dbReference>
<evidence type="ECO:0000313" key="4">
    <source>
        <dbReference type="Proteomes" id="UP000239576"/>
    </source>
</evidence>
<comment type="similarity">
    <text evidence="1">Belongs to the PemK/MazF family.</text>
</comment>
<dbReference type="PANTHER" id="PTHR33988:SF2">
    <property type="entry name" value="ENDORIBONUCLEASE MAZF"/>
    <property type="match status" value="1"/>
</dbReference>
<dbReference type="InterPro" id="IPR003477">
    <property type="entry name" value="PemK-like"/>
</dbReference>
<evidence type="ECO:0000256" key="1">
    <source>
        <dbReference type="ARBA" id="ARBA00007521"/>
    </source>
</evidence>
<evidence type="ECO:0000256" key="2">
    <source>
        <dbReference type="ARBA" id="ARBA00022649"/>
    </source>
</evidence>
<dbReference type="GO" id="GO:0006402">
    <property type="term" value="P:mRNA catabolic process"/>
    <property type="evidence" value="ECO:0007669"/>
    <property type="project" value="TreeGrafter"/>
</dbReference>
<dbReference type="GO" id="GO:0003677">
    <property type="term" value="F:DNA binding"/>
    <property type="evidence" value="ECO:0007669"/>
    <property type="project" value="InterPro"/>
</dbReference>
<dbReference type="InterPro" id="IPR011067">
    <property type="entry name" value="Plasmid_toxin/cell-grow_inhib"/>
</dbReference>